<dbReference type="InterPro" id="IPR013785">
    <property type="entry name" value="Aldolase_TIM"/>
</dbReference>
<organism evidence="13 14">
    <name type="scientific">Ophiocordyceps camponoti-rufipedis</name>
    <dbReference type="NCBI Taxonomy" id="2004952"/>
    <lineage>
        <taxon>Eukaryota</taxon>
        <taxon>Fungi</taxon>
        <taxon>Dikarya</taxon>
        <taxon>Ascomycota</taxon>
        <taxon>Pezizomycotina</taxon>
        <taxon>Sordariomycetes</taxon>
        <taxon>Hypocreomycetidae</taxon>
        <taxon>Hypocreales</taxon>
        <taxon>Ophiocordycipitaceae</taxon>
        <taxon>Ophiocordyceps</taxon>
    </lineage>
</organism>
<evidence type="ECO:0000256" key="1">
    <source>
        <dbReference type="ARBA" id="ARBA00001771"/>
    </source>
</evidence>
<dbReference type="Pfam" id="PF02581">
    <property type="entry name" value="TMP-TENI"/>
    <property type="match status" value="1"/>
</dbReference>
<comment type="pathway">
    <text evidence="3">Cofactor biosynthesis; thiamine diphosphate biosynthesis; 4-methyl-5-(2-phosphoethyl)-thiazole from 5-(2-hydroxyethyl)-4-methylthiazole: step 1/1.</text>
</comment>
<dbReference type="CDD" id="cd00564">
    <property type="entry name" value="TMP_TenI"/>
    <property type="match status" value="1"/>
</dbReference>
<reference evidence="13 14" key="1">
    <citation type="submission" date="2017-06" db="EMBL/GenBank/DDBJ databases">
        <title>Ant-infecting Ophiocordyceps genomes reveal a high diversity of potential behavioral manipulation genes and a possible major role for enterotoxins.</title>
        <authorList>
            <person name="De Bekker C."/>
            <person name="Evans H.C."/>
            <person name="Brachmann A."/>
            <person name="Hughes D.P."/>
        </authorList>
    </citation>
    <scope>NUCLEOTIDE SEQUENCE [LARGE SCALE GENOMIC DNA]</scope>
    <source>
        <strain evidence="13 14">Map16</strain>
    </source>
</reference>
<dbReference type="InterPro" id="IPR022998">
    <property type="entry name" value="ThiamineP_synth_TenI"/>
</dbReference>
<dbReference type="AlphaFoldDB" id="A0A2C5Y7Y6"/>
<dbReference type="GO" id="GO:0009229">
    <property type="term" value="P:thiamine diphosphate biosynthetic process"/>
    <property type="evidence" value="ECO:0007669"/>
    <property type="project" value="UniProtKB-UniPathway"/>
</dbReference>
<dbReference type="EC" id="2.7.1.50" evidence="4"/>
<dbReference type="GO" id="GO:0000287">
    <property type="term" value="F:magnesium ion binding"/>
    <property type="evidence" value="ECO:0007669"/>
    <property type="project" value="InterPro"/>
</dbReference>
<keyword evidence="10" id="KW-0460">Magnesium</keyword>
<keyword evidence="5" id="KW-0808">Transferase</keyword>
<dbReference type="STRING" id="2004952.A0A2C5Y7Y6"/>
<evidence type="ECO:0000256" key="10">
    <source>
        <dbReference type="ARBA" id="ARBA00022842"/>
    </source>
</evidence>
<dbReference type="EMBL" id="NJES01000290">
    <property type="protein sequence ID" value="PHH74178.1"/>
    <property type="molecule type" value="Genomic_DNA"/>
</dbReference>
<dbReference type="InterPro" id="IPR029056">
    <property type="entry name" value="Ribokinase-like"/>
</dbReference>
<dbReference type="OrthoDB" id="4994at2759"/>
<evidence type="ECO:0000256" key="7">
    <source>
        <dbReference type="ARBA" id="ARBA00022741"/>
    </source>
</evidence>
<dbReference type="GO" id="GO:0009228">
    <property type="term" value="P:thiamine biosynthetic process"/>
    <property type="evidence" value="ECO:0007669"/>
    <property type="project" value="UniProtKB-KW"/>
</dbReference>
<dbReference type="PANTHER" id="PTHR20857:SF23">
    <property type="entry name" value="THIAMINE BIOSYNTHETIC BIFUNCTIONAL ENZYME"/>
    <property type="match status" value="1"/>
</dbReference>
<evidence type="ECO:0000256" key="2">
    <source>
        <dbReference type="ARBA" id="ARBA00001946"/>
    </source>
</evidence>
<keyword evidence="7" id="KW-0547">Nucleotide-binding</keyword>
<dbReference type="InterPro" id="IPR036206">
    <property type="entry name" value="ThiamineP_synth_sf"/>
</dbReference>
<comment type="caution">
    <text evidence="13">The sequence shown here is derived from an EMBL/GenBank/DDBJ whole genome shotgun (WGS) entry which is preliminary data.</text>
</comment>
<evidence type="ECO:0000256" key="5">
    <source>
        <dbReference type="ARBA" id="ARBA00022679"/>
    </source>
</evidence>
<dbReference type="UniPathway" id="UPA00060">
    <property type="reaction ID" value="UER00139"/>
</dbReference>
<evidence type="ECO:0000313" key="13">
    <source>
        <dbReference type="EMBL" id="PHH74178.1"/>
    </source>
</evidence>
<dbReference type="Gene3D" id="3.40.1190.20">
    <property type="match status" value="1"/>
</dbReference>
<evidence type="ECO:0000256" key="4">
    <source>
        <dbReference type="ARBA" id="ARBA00012129"/>
    </source>
</evidence>
<dbReference type="Pfam" id="PF02110">
    <property type="entry name" value="HK"/>
    <property type="match status" value="1"/>
</dbReference>
<evidence type="ECO:0000256" key="6">
    <source>
        <dbReference type="ARBA" id="ARBA00022723"/>
    </source>
</evidence>
<evidence type="ECO:0000256" key="3">
    <source>
        <dbReference type="ARBA" id="ARBA00004868"/>
    </source>
</evidence>
<dbReference type="InterPro" id="IPR000417">
    <property type="entry name" value="Hyethyz_kinase"/>
</dbReference>
<dbReference type="GO" id="GO:0005737">
    <property type="term" value="C:cytoplasm"/>
    <property type="evidence" value="ECO:0007669"/>
    <property type="project" value="TreeGrafter"/>
</dbReference>
<protein>
    <recommendedName>
        <fullName evidence="4">hydroxyethylthiazole kinase</fullName>
        <ecNumber evidence="4">2.7.1.50</ecNumber>
    </recommendedName>
</protein>
<keyword evidence="14" id="KW-1185">Reference proteome</keyword>
<dbReference type="GO" id="GO:0004789">
    <property type="term" value="F:thiamine-phosphate diphosphorylase activity"/>
    <property type="evidence" value="ECO:0007669"/>
    <property type="project" value="TreeGrafter"/>
</dbReference>
<dbReference type="GO" id="GO:0005524">
    <property type="term" value="F:ATP binding"/>
    <property type="evidence" value="ECO:0007669"/>
    <property type="project" value="UniProtKB-KW"/>
</dbReference>
<feature type="domain" description="Thiamine phosphate synthase/TenI" evidence="12">
    <location>
        <begin position="9"/>
        <end position="77"/>
    </location>
</feature>
<comment type="catalytic activity">
    <reaction evidence="1">
        <text>5-(2-hydroxyethyl)-4-methylthiazole + ATP = 4-methyl-5-(2-phosphooxyethyl)-thiazole + ADP + H(+)</text>
        <dbReference type="Rhea" id="RHEA:24212"/>
        <dbReference type="ChEBI" id="CHEBI:15378"/>
        <dbReference type="ChEBI" id="CHEBI:17957"/>
        <dbReference type="ChEBI" id="CHEBI:30616"/>
        <dbReference type="ChEBI" id="CHEBI:58296"/>
        <dbReference type="ChEBI" id="CHEBI:456216"/>
        <dbReference type="EC" id="2.7.1.50"/>
    </reaction>
</comment>
<evidence type="ECO:0000259" key="12">
    <source>
        <dbReference type="Pfam" id="PF02581"/>
    </source>
</evidence>
<evidence type="ECO:0000256" key="9">
    <source>
        <dbReference type="ARBA" id="ARBA00022840"/>
    </source>
</evidence>
<accession>A0A2C5Y7Y6</accession>
<keyword evidence="11" id="KW-0784">Thiamine biosynthesis</keyword>
<dbReference type="SUPFAM" id="SSF53613">
    <property type="entry name" value="Ribokinase-like"/>
    <property type="match status" value="1"/>
</dbReference>
<evidence type="ECO:0000256" key="11">
    <source>
        <dbReference type="ARBA" id="ARBA00022977"/>
    </source>
</evidence>
<name>A0A2C5Y7Y6_9HYPO</name>
<proteinExistence type="predicted"/>
<gene>
    <name evidence="13" type="ORF">CDD80_3273</name>
</gene>
<evidence type="ECO:0000313" key="14">
    <source>
        <dbReference type="Proteomes" id="UP000226431"/>
    </source>
</evidence>
<evidence type="ECO:0000256" key="8">
    <source>
        <dbReference type="ARBA" id="ARBA00022777"/>
    </source>
</evidence>
<keyword evidence="9" id="KW-0067">ATP-binding</keyword>
<dbReference type="Proteomes" id="UP000226431">
    <property type="component" value="Unassembled WGS sequence"/>
</dbReference>
<dbReference type="PANTHER" id="PTHR20857">
    <property type="entry name" value="THIAMINE-PHOSPHATE PYROPHOSPHORYLASE"/>
    <property type="match status" value="1"/>
</dbReference>
<keyword evidence="6" id="KW-0479">Metal-binding</keyword>
<sequence length="346" mass="35711">MAKPVDYSLYLVTHPIPSLEAIVESAIQGGATIVQLRDKTSPRPDVASTAHRLLAITRRHGVPLLINDDVRLAVETDSRCQLGPSGVASILAALVTAGHGSIPTVCIGGLDASNAARVLSSSRTPTKMLSGIAVVRAILHAPDPGVAAGKLWATVLAARVAGVMSRVIIQRPLSHNMTNLLEALEAYNAAGRPVVLDPVGVGATTFRREVVDALLSSGRFTVIKGNASEMLALDNSPSPRQQQGVDSTASLPPSTLAALTQRLALRHACTIVLTGPTDYISDGRVTVRLENGHEMLSAVTGSGCALGAILAATLSVSGDDVLLAAVAAVSVLNVAAEVVEHNVSII</sequence>
<keyword evidence="8" id="KW-0418">Kinase</keyword>
<comment type="cofactor">
    <cofactor evidence="2">
        <name>Mg(2+)</name>
        <dbReference type="ChEBI" id="CHEBI:18420"/>
    </cofactor>
</comment>
<dbReference type="SUPFAM" id="SSF51391">
    <property type="entry name" value="Thiamin phosphate synthase"/>
    <property type="match status" value="1"/>
</dbReference>
<dbReference type="GO" id="GO:0004417">
    <property type="term" value="F:hydroxyethylthiazole kinase activity"/>
    <property type="evidence" value="ECO:0007669"/>
    <property type="project" value="UniProtKB-EC"/>
</dbReference>
<dbReference type="Gene3D" id="3.20.20.70">
    <property type="entry name" value="Aldolase class I"/>
    <property type="match status" value="2"/>
</dbReference>